<accession>A0A5J4LPW9</accession>
<sequence length="206" mass="22770">MIKLSLINIAKDHRMRKLTYFVASTVDGFIASPDSEHTMFAEGEDHGAWVLERMPETVPTAYRHLVPGLSETENRRFDTVLMGRGTYERGLRDGVTSPYGHLRQHVISRGLASVPDPAVELVSGDPLEFVRARKKEEGLDIWLCGGGKLAASLRDEIDELIVKINPVVIGSGVPLFDSAYSPQRYHAVTGQVFDSGVTIMTYAQRG</sequence>
<dbReference type="GO" id="GO:0009231">
    <property type="term" value="P:riboflavin biosynthetic process"/>
    <property type="evidence" value="ECO:0007669"/>
    <property type="project" value="InterPro"/>
</dbReference>
<evidence type="ECO:0000313" key="3">
    <source>
        <dbReference type="Proteomes" id="UP000325598"/>
    </source>
</evidence>
<protein>
    <submittedName>
        <fullName evidence="2">Deaminase</fullName>
    </submittedName>
</protein>
<comment type="caution">
    <text evidence="2">The sequence shown here is derived from an EMBL/GenBank/DDBJ whole genome shotgun (WGS) entry which is preliminary data.</text>
</comment>
<organism evidence="2 3">
    <name type="scientific">Streptomyces angustmyceticus</name>
    <dbReference type="NCBI Taxonomy" id="285578"/>
    <lineage>
        <taxon>Bacteria</taxon>
        <taxon>Bacillati</taxon>
        <taxon>Actinomycetota</taxon>
        <taxon>Actinomycetes</taxon>
        <taxon>Kitasatosporales</taxon>
        <taxon>Streptomycetaceae</taxon>
        <taxon>Streptomyces</taxon>
    </lineage>
</organism>
<dbReference type="PANTHER" id="PTHR38011">
    <property type="entry name" value="DIHYDROFOLATE REDUCTASE FAMILY PROTEIN (AFU_ORTHOLOGUE AFUA_8G06820)"/>
    <property type="match status" value="1"/>
</dbReference>
<dbReference type="Gene3D" id="3.40.430.10">
    <property type="entry name" value="Dihydrofolate Reductase, subunit A"/>
    <property type="match status" value="1"/>
</dbReference>
<reference evidence="2 3" key="1">
    <citation type="submission" date="2019-10" db="EMBL/GenBank/DDBJ databases">
        <title>Whole genome shotgun sequence of Streptomyces angustmyceticus NBRC 3934.</title>
        <authorList>
            <person name="Hosoyama A."/>
            <person name="Ichikawa N."/>
            <person name="Kimura A."/>
            <person name="Kitahashi Y."/>
            <person name="Komaki H."/>
            <person name="Uohara A."/>
        </authorList>
    </citation>
    <scope>NUCLEOTIDE SEQUENCE [LARGE SCALE GENOMIC DNA]</scope>
    <source>
        <strain evidence="2 3">NBRC 3934</strain>
    </source>
</reference>
<dbReference type="EMBL" id="BLAG01000014">
    <property type="protein sequence ID" value="GES32415.1"/>
    <property type="molecule type" value="Genomic_DNA"/>
</dbReference>
<evidence type="ECO:0000259" key="1">
    <source>
        <dbReference type="Pfam" id="PF01872"/>
    </source>
</evidence>
<dbReference type="Pfam" id="PF01872">
    <property type="entry name" value="RibD_C"/>
    <property type="match status" value="1"/>
</dbReference>
<proteinExistence type="predicted"/>
<dbReference type="InterPro" id="IPR024072">
    <property type="entry name" value="DHFR-like_dom_sf"/>
</dbReference>
<dbReference type="Proteomes" id="UP000325598">
    <property type="component" value="Unassembled WGS sequence"/>
</dbReference>
<evidence type="ECO:0000313" key="2">
    <source>
        <dbReference type="EMBL" id="GES32415.1"/>
    </source>
</evidence>
<name>A0A5J4LPW9_9ACTN</name>
<feature type="domain" description="Bacterial bifunctional deaminase-reductase C-terminal" evidence="1">
    <location>
        <begin position="16"/>
        <end position="184"/>
    </location>
</feature>
<gene>
    <name evidence="2" type="ORF">San01_49020</name>
</gene>
<dbReference type="GO" id="GO:0008703">
    <property type="term" value="F:5-amino-6-(5-phosphoribosylamino)uracil reductase activity"/>
    <property type="evidence" value="ECO:0007669"/>
    <property type="project" value="InterPro"/>
</dbReference>
<dbReference type="InterPro" id="IPR050765">
    <property type="entry name" value="Riboflavin_Biosynth_HTPR"/>
</dbReference>
<keyword evidence="3" id="KW-1185">Reference proteome</keyword>
<dbReference type="InterPro" id="IPR002734">
    <property type="entry name" value="RibDG_C"/>
</dbReference>
<dbReference type="PANTHER" id="PTHR38011:SF11">
    <property type="entry name" value="2,5-DIAMINO-6-RIBOSYLAMINO-4(3H)-PYRIMIDINONE 5'-PHOSPHATE REDUCTASE"/>
    <property type="match status" value="1"/>
</dbReference>
<dbReference type="SUPFAM" id="SSF53597">
    <property type="entry name" value="Dihydrofolate reductase-like"/>
    <property type="match status" value="1"/>
</dbReference>
<dbReference type="AlphaFoldDB" id="A0A5J4LPW9"/>